<dbReference type="GO" id="GO:0005886">
    <property type="term" value="C:plasma membrane"/>
    <property type="evidence" value="ECO:0007669"/>
    <property type="project" value="UniProtKB-SubCell"/>
</dbReference>
<evidence type="ECO:0000256" key="4">
    <source>
        <dbReference type="ARBA" id="ARBA00022989"/>
    </source>
</evidence>
<feature type="transmembrane region" description="Helical" evidence="6">
    <location>
        <begin position="97"/>
        <end position="114"/>
    </location>
</feature>
<sequence length="269" mass="26733">MPLTVIPLGLLIGIALGALGGGGSILAVPALVHVLGQDPVTATTSSLIIVGITSLLSLPAHHRAKRVSFGQGVTFGLLGTAGSFAGSAASRAVPGEVLMTVFAVLMVVVAVLMLRRSRRGSSAGDDAGPDEPILTLHPLACACPRLLKLVVAATLVGLLTGFLGVGGGFVLVPALVLVLGFTMPVAVGTSLLVIAINSATALAARAQQGVGDLDWPLILGFAAVAVVGSLIGSRIADRLPAGRLSQGFAVLVLGIAAFTAVQSVPALLA</sequence>
<proteinExistence type="inferred from homology"/>
<dbReference type="EMBL" id="CP036164">
    <property type="protein sequence ID" value="QBF46609.1"/>
    <property type="molecule type" value="Genomic_DNA"/>
</dbReference>
<evidence type="ECO:0000256" key="3">
    <source>
        <dbReference type="ARBA" id="ARBA00022692"/>
    </source>
</evidence>
<comment type="similarity">
    <text evidence="2 6">Belongs to the 4-toluene sulfonate uptake permease (TSUP) (TC 2.A.102) family.</text>
</comment>
<keyword evidence="5 6" id="KW-0472">Membrane</keyword>
<keyword evidence="3 6" id="KW-0812">Transmembrane</keyword>
<dbReference type="OrthoDB" id="528320at2"/>
<dbReference type="AlphaFoldDB" id="A0A4P6MUG1"/>
<comment type="subcellular location">
    <subcellularLocation>
        <location evidence="6">Cell membrane</location>
        <topology evidence="6">Multi-pass membrane protein</topology>
    </subcellularLocation>
    <subcellularLocation>
        <location evidence="1">Membrane</location>
        <topology evidence="1">Multi-pass membrane protein</topology>
    </subcellularLocation>
</comment>
<protein>
    <recommendedName>
        <fullName evidence="6">Probable membrane transporter protein</fullName>
    </recommendedName>
</protein>
<feature type="transmembrane region" description="Helical" evidence="6">
    <location>
        <begin position="43"/>
        <end position="60"/>
    </location>
</feature>
<feature type="transmembrane region" description="Helical" evidence="6">
    <location>
        <begin position="171"/>
        <end position="196"/>
    </location>
</feature>
<keyword evidence="4 6" id="KW-1133">Transmembrane helix</keyword>
<name>A0A4P6MUG1_9MICO</name>
<dbReference type="InterPro" id="IPR051598">
    <property type="entry name" value="TSUP/Inactive_protease-like"/>
</dbReference>
<dbReference type="KEGG" id="jli:EXU32_10295"/>
<gene>
    <name evidence="7" type="ORF">EXU32_10295</name>
</gene>
<evidence type="ECO:0000256" key="2">
    <source>
        <dbReference type="ARBA" id="ARBA00009142"/>
    </source>
</evidence>
<keyword evidence="8" id="KW-1185">Reference proteome</keyword>
<evidence type="ECO:0000256" key="6">
    <source>
        <dbReference type="RuleBase" id="RU363041"/>
    </source>
</evidence>
<dbReference type="PANTHER" id="PTHR43701">
    <property type="entry name" value="MEMBRANE TRANSPORTER PROTEIN MJ0441-RELATED"/>
    <property type="match status" value="1"/>
</dbReference>
<organism evidence="7 8">
    <name type="scientific">Janibacter limosus</name>
    <dbReference type="NCBI Taxonomy" id="53458"/>
    <lineage>
        <taxon>Bacteria</taxon>
        <taxon>Bacillati</taxon>
        <taxon>Actinomycetota</taxon>
        <taxon>Actinomycetes</taxon>
        <taxon>Micrococcales</taxon>
        <taxon>Intrasporangiaceae</taxon>
        <taxon>Janibacter</taxon>
    </lineage>
</organism>
<feature type="transmembrane region" description="Helical" evidence="6">
    <location>
        <begin position="248"/>
        <end position="268"/>
    </location>
</feature>
<evidence type="ECO:0000313" key="7">
    <source>
        <dbReference type="EMBL" id="QBF46609.1"/>
    </source>
</evidence>
<dbReference type="Proteomes" id="UP000290408">
    <property type="component" value="Chromosome"/>
</dbReference>
<dbReference type="PANTHER" id="PTHR43701:SF2">
    <property type="entry name" value="MEMBRANE TRANSPORTER PROTEIN YJNA-RELATED"/>
    <property type="match status" value="1"/>
</dbReference>
<feature type="transmembrane region" description="Helical" evidence="6">
    <location>
        <begin position="72"/>
        <end position="91"/>
    </location>
</feature>
<dbReference type="Pfam" id="PF01925">
    <property type="entry name" value="TauE"/>
    <property type="match status" value="1"/>
</dbReference>
<evidence type="ECO:0000256" key="1">
    <source>
        <dbReference type="ARBA" id="ARBA00004141"/>
    </source>
</evidence>
<dbReference type="RefSeq" id="WP_130629827.1">
    <property type="nucleotide sequence ID" value="NZ_CP036164.1"/>
</dbReference>
<feature type="transmembrane region" description="Helical" evidence="6">
    <location>
        <begin position="146"/>
        <end position="165"/>
    </location>
</feature>
<accession>A0A4P6MUG1</accession>
<dbReference type="STRING" id="1216970.GCA_001570985_02511"/>
<reference evidence="7 8" key="1">
    <citation type="submission" date="2019-02" db="EMBL/GenBank/DDBJ databases">
        <title>Genomic data mining of an Antarctic deep-sea actinobacterium, Janibacterlimosus P3-3-X1.</title>
        <authorList>
            <person name="Liao L."/>
            <person name="Chen B."/>
        </authorList>
    </citation>
    <scope>NUCLEOTIDE SEQUENCE [LARGE SCALE GENOMIC DNA]</scope>
    <source>
        <strain evidence="7 8">P3-3-X1</strain>
    </source>
</reference>
<keyword evidence="6" id="KW-1003">Cell membrane</keyword>
<dbReference type="InterPro" id="IPR002781">
    <property type="entry name" value="TM_pro_TauE-like"/>
</dbReference>
<evidence type="ECO:0000256" key="5">
    <source>
        <dbReference type="ARBA" id="ARBA00023136"/>
    </source>
</evidence>
<feature type="transmembrane region" description="Helical" evidence="6">
    <location>
        <begin position="217"/>
        <end position="236"/>
    </location>
</feature>
<evidence type="ECO:0000313" key="8">
    <source>
        <dbReference type="Proteomes" id="UP000290408"/>
    </source>
</evidence>